<dbReference type="InterPro" id="IPR046335">
    <property type="entry name" value="LacI/GalR-like_sensor"/>
</dbReference>
<dbReference type="GO" id="GO:0003700">
    <property type="term" value="F:DNA-binding transcription factor activity"/>
    <property type="evidence" value="ECO:0007669"/>
    <property type="project" value="TreeGrafter"/>
</dbReference>
<dbReference type="PANTHER" id="PTHR30146">
    <property type="entry name" value="LACI-RELATED TRANSCRIPTIONAL REPRESSOR"/>
    <property type="match status" value="1"/>
</dbReference>
<dbReference type="EMBL" id="CAADIW010000001">
    <property type="protein sequence ID" value="VFS02997.1"/>
    <property type="molecule type" value="Genomic_DNA"/>
</dbReference>
<dbReference type="Proteomes" id="UP000351155">
    <property type="component" value="Unassembled WGS sequence"/>
</dbReference>
<dbReference type="Pfam" id="PF13377">
    <property type="entry name" value="Peripla_BP_3"/>
    <property type="match status" value="1"/>
</dbReference>
<accession>A0A484VWJ6</accession>
<sequence>MILPWWGLTISPRRRWSSLRLTTVSVAAKEIGRKAGELLYSRIQGNNEPPKRIILPAALVIRESCGFS</sequence>
<reference evidence="5 6" key="1">
    <citation type="submission" date="2019-03" db="EMBL/GenBank/DDBJ databases">
        <authorList>
            <consortium name="Pathogen Informatics"/>
        </authorList>
    </citation>
    <scope>NUCLEOTIDE SEQUENCE [LARGE SCALE GENOMIC DNA]</scope>
    <source>
        <strain evidence="5 6">NCTC12126</strain>
    </source>
</reference>
<evidence type="ECO:0000313" key="5">
    <source>
        <dbReference type="EMBL" id="VFS02997.1"/>
    </source>
</evidence>
<dbReference type="SUPFAM" id="SSF53822">
    <property type="entry name" value="Periplasmic binding protein-like I"/>
    <property type="match status" value="1"/>
</dbReference>
<organism evidence="5 6">
    <name type="scientific">Enterobacter cancerogenus</name>
    <dbReference type="NCBI Taxonomy" id="69218"/>
    <lineage>
        <taxon>Bacteria</taxon>
        <taxon>Pseudomonadati</taxon>
        <taxon>Pseudomonadota</taxon>
        <taxon>Gammaproteobacteria</taxon>
        <taxon>Enterobacterales</taxon>
        <taxon>Enterobacteriaceae</taxon>
        <taxon>Enterobacter</taxon>
        <taxon>Enterobacter cloacae complex</taxon>
    </lineage>
</organism>
<keyword evidence="2" id="KW-0238">DNA-binding</keyword>
<evidence type="ECO:0000313" key="6">
    <source>
        <dbReference type="Proteomes" id="UP000351155"/>
    </source>
</evidence>
<name>A0A484VWJ6_9ENTR</name>
<evidence type="ECO:0000256" key="1">
    <source>
        <dbReference type="ARBA" id="ARBA00023015"/>
    </source>
</evidence>
<evidence type="ECO:0000259" key="4">
    <source>
        <dbReference type="Pfam" id="PF13377"/>
    </source>
</evidence>
<evidence type="ECO:0000256" key="3">
    <source>
        <dbReference type="ARBA" id="ARBA00023163"/>
    </source>
</evidence>
<protein>
    <submittedName>
        <fullName evidence="5">LacI family transcriptional regulator</fullName>
    </submittedName>
</protein>
<keyword evidence="3" id="KW-0804">Transcription</keyword>
<gene>
    <name evidence="5" type="ORF">NCTC12126_00055</name>
</gene>
<keyword evidence="1" id="KW-0805">Transcription regulation</keyword>
<dbReference type="GO" id="GO:0000976">
    <property type="term" value="F:transcription cis-regulatory region binding"/>
    <property type="evidence" value="ECO:0007669"/>
    <property type="project" value="TreeGrafter"/>
</dbReference>
<dbReference type="PANTHER" id="PTHR30146:SF109">
    <property type="entry name" value="HTH-TYPE TRANSCRIPTIONAL REGULATOR GALS"/>
    <property type="match status" value="1"/>
</dbReference>
<proteinExistence type="predicted"/>
<feature type="domain" description="Transcriptional regulator LacI/GalR-like sensor" evidence="4">
    <location>
        <begin position="17"/>
        <end position="65"/>
    </location>
</feature>
<evidence type="ECO:0000256" key="2">
    <source>
        <dbReference type="ARBA" id="ARBA00023125"/>
    </source>
</evidence>
<dbReference type="InterPro" id="IPR028082">
    <property type="entry name" value="Peripla_BP_I"/>
</dbReference>
<dbReference type="AlphaFoldDB" id="A0A484VWJ6"/>
<dbReference type="Gene3D" id="3.40.50.2300">
    <property type="match status" value="1"/>
</dbReference>